<dbReference type="Proteomes" id="UP000252586">
    <property type="component" value="Unassembled WGS sequence"/>
</dbReference>
<keyword evidence="2" id="KW-1185">Reference proteome</keyword>
<comment type="caution">
    <text evidence="1">The sequence shown here is derived from an EMBL/GenBank/DDBJ whole genome shotgun (WGS) entry which is preliminary data.</text>
</comment>
<evidence type="ECO:0000313" key="2">
    <source>
        <dbReference type="Proteomes" id="UP000252586"/>
    </source>
</evidence>
<proteinExistence type="predicted"/>
<organism evidence="1 2">
    <name type="scientific">Nocardia puris</name>
    <dbReference type="NCBI Taxonomy" id="208602"/>
    <lineage>
        <taxon>Bacteria</taxon>
        <taxon>Bacillati</taxon>
        <taxon>Actinomycetota</taxon>
        <taxon>Actinomycetes</taxon>
        <taxon>Mycobacteriales</taxon>
        <taxon>Nocardiaceae</taxon>
        <taxon>Nocardia</taxon>
    </lineage>
</organism>
<dbReference type="STRING" id="1210090.GCA_001613185_03090"/>
<dbReference type="AlphaFoldDB" id="A0A366D7K3"/>
<accession>A0A366D7K3</accession>
<gene>
    <name evidence="1" type="ORF">DFR74_115106</name>
</gene>
<evidence type="ECO:0008006" key="3">
    <source>
        <dbReference type="Google" id="ProtNLM"/>
    </source>
</evidence>
<dbReference type="EMBL" id="QNRE01000015">
    <property type="protein sequence ID" value="RBO85258.1"/>
    <property type="molecule type" value="Genomic_DNA"/>
</dbReference>
<sequence>MTAWSSPGRGEDLAWPGQDGLLAAIRGQHIGPHPIAGWAHELGILHTRLLDHPAGHETRSRRARVIQAIDRWLQPRLPSPHRAARAYPETGGVLVDRIAATQVRAWWLLMTYPADDTRVHGAWDQLAVLVDAYNDLVTGLDRRTYRLPTTPTLLASA</sequence>
<evidence type="ECO:0000313" key="1">
    <source>
        <dbReference type="EMBL" id="RBO85258.1"/>
    </source>
</evidence>
<reference evidence="1 2" key="1">
    <citation type="submission" date="2018-06" db="EMBL/GenBank/DDBJ databases">
        <title>Genomic Encyclopedia of Type Strains, Phase IV (KMG-IV): sequencing the most valuable type-strain genomes for metagenomic binning, comparative biology and taxonomic classification.</title>
        <authorList>
            <person name="Goeker M."/>
        </authorList>
    </citation>
    <scope>NUCLEOTIDE SEQUENCE [LARGE SCALE GENOMIC DNA]</scope>
    <source>
        <strain evidence="1 2">DSM 44599</strain>
    </source>
</reference>
<dbReference type="OrthoDB" id="3352146at2"/>
<dbReference type="RefSeq" id="WP_067509225.1">
    <property type="nucleotide sequence ID" value="NZ_QNRE01000015.1"/>
</dbReference>
<name>A0A366D7K3_9NOCA</name>
<protein>
    <recommendedName>
        <fullName evidence="3">DUF4254 domain-containing protein</fullName>
    </recommendedName>
</protein>